<keyword evidence="4" id="KW-1185">Reference proteome</keyword>
<dbReference type="PANTHER" id="PTHR12788">
    <property type="entry name" value="PROTEIN-TYROSINE SULFOTRANSFERASE 2"/>
    <property type="match status" value="1"/>
</dbReference>
<dbReference type="InterPro" id="IPR026634">
    <property type="entry name" value="TPST-like"/>
</dbReference>
<gene>
    <name evidence="3" type="ORF">GCM10017044_06190</name>
</gene>
<evidence type="ECO:0008006" key="5">
    <source>
        <dbReference type="Google" id="ProtNLM"/>
    </source>
</evidence>
<dbReference type="EMBL" id="BNCI01000001">
    <property type="protein sequence ID" value="GHF14838.1"/>
    <property type="molecule type" value="Genomic_DNA"/>
</dbReference>
<evidence type="ECO:0000313" key="4">
    <source>
        <dbReference type="Proteomes" id="UP000630923"/>
    </source>
</evidence>
<dbReference type="SUPFAM" id="SSF52540">
    <property type="entry name" value="P-loop containing nucleoside triphosphate hydrolases"/>
    <property type="match status" value="1"/>
</dbReference>
<dbReference type="InterPro" id="IPR011990">
    <property type="entry name" value="TPR-like_helical_dom_sf"/>
</dbReference>
<protein>
    <recommendedName>
        <fullName evidence="5">Sulfotransferase family protein</fullName>
    </recommendedName>
</protein>
<dbReference type="RefSeq" id="WP_191250080.1">
    <property type="nucleotide sequence ID" value="NZ_BNCI01000001.1"/>
</dbReference>
<dbReference type="InterPro" id="IPR027417">
    <property type="entry name" value="P-loop_NTPase"/>
</dbReference>
<keyword evidence="2" id="KW-0802">TPR repeat</keyword>
<dbReference type="Gene3D" id="3.40.50.300">
    <property type="entry name" value="P-loop containing nucleotide triphosphate hydrolases"/>
    <property type="match status" value="1"/>
</dbReference>
<organism evidence="3 4">
    <name type="scientific">Kordiimonas sediminis</name>
    <dbReference type="NCBI Taxonomy" id="1735581"/>
    <lineage>
        <taxon>Bacteria</taxon>
        <taxon>Pseudomonadati</taxon>
        <taxon>Pseudomonadota</taxon>
        <taxon>Alphaproteobacteria</taxon>
        <taxon>Kordiimonadales</taxon>
        <taxon>Kordiimonadaceae</taxon>
        <taxon>Kordiimonas</taxon>
    </lineage>
</organism>
<evidence type="ECO:0000313" key="3">
    <source>
        <dbReference type="EMBL" id="GHF14838.1"/>
    </source>
</evidence>
<dbReference type="SUPFAM" id="SSF48452">
    <property type="entry name" value="TPR-like"/>
    <property type="match status" value="1"/>
</dbReference>
<evidence type="ECO:0000256" key="1">
    <source>
        <dbReference type="ARBA" id="ARBA00022679"/>
    </source>
</evidence>
<name>A0A919ALR2_9PROT</name>
<dbReference type="AlphaFoldDB" id="A0A919ALR2"/>
<dbReference type="Pfam" id="PF14559">
    <property type="entry name" value="TPR_19"/>
    <property type="match status" value="1"/>
</dbReference>
<dbReference type="Proteomes" id="UP000630923">
    <property type="component" value="Unassembled WGS sequence"/>
</dbReference>
<sequence>MQISSVIPQITGLVRSGQISAAQSLAADLTASYPRDKDAWLCRARVAKIAGDFQNVLQSCDHLLGVFPELDAAHIMRVEALIQTGNIAAAIQSLLDLKNMPSASAGFLVQVGDLLTKMSMFDEAFPCYEKAVKLAPDNNAVAFNYAVALNYRGDMAEAEKQYDTILARNPADYDAYYNRATLRKQTHDNNHVAELEQQLKGDIPNHAGHIQVGYALAKELEDLGEYPASFSHLQAAATLRRKHLQYDVRADVATMAEIAGVMDASFLNECDKNLPSPEGGPIFILGMPRSGTTLVDRLITSHSSADSLGEINDLAMAMMMLAGPVNSKSDLIRQSANIDFTKLAETYEKTTRARLKPTPFLTDKTPANFLYIGLIARAMPSARIVHLVRDPVDSCYAMYKTLFGMGHPFSYDFDDLAQYYGAYSQLMDHWRSHLGDRILDVHYEDLVTNTKGESQRILGYCGLDWEDTVLDFHQNSTPSATASAAQVREKVYTSSVGKWQHYKDGLKPLIEALHAAGINTDINPGVSP</sequence>
<dbReference type="Gene3D" id="1.25.40.10">
    <property type="entry name" value="Tetratricopeptide repeat domain"/>
    <property type="match status" value="1"/>
</dbReference>
<reference evidence="3" key="2">
    <citation type="submission" date="2020-09" db="EMBL/GenBank/DDBJ databases">
        <authorList>
            <person name="Sun Q."/>
            <person name="Kim S."/>
        </authorList>
    </citation>
    <scope>NUCLEOTIDE SEQUENCE</scope>
    <source>
        <strain evidence="3">KCTC 42590</strain>
    </source>
</reference>
<comment type="caution">
    <text evidence="3">The sequence shown here is derived from an EMBL/GenBank/DDBJ whole genome shotgun (WGS) entry which is preliminary data.</text>
</comment>
<dbReference type="PROSITE" id="PS50005">
    <property type="entry name" value="TPR"/>
    <property type="match status" value="1"/>
</dbReference>
<evidence type="ECO:0000256" key="2">
    <source>
        <dbReference type="PROSITE-ProRule" id="PRU00339"/>
    </source>
</evidence>
<dbReference type="PANTHER" id="PTHR12788:SF10">
    <property type="entry name" value="PROTEIN-TYROSINE SULFOTRANSFERASE"/>
    <property type="match status" value="1"/>
</dbReference>
<dbReference type="GO" id="GO:0008476">
    <property type="term" value="F:protein-tyrosine sulfotransferase activity"/>
    <property type="evidence" value="ECO:0007669"/>
    <property type="project" value="InterPro"/>
</dbReference>
<dbReference type="Pfam" id="PF13469">
    <property type="entry name" value="Sulfotransfer_3"/>
    <property type="match status" value="1"/>
</dbReference>
<feature type="repeat" description="TPR" evidence="2">
    <location>
        <begin position="105"/>
        <end position="138"/>
    </location>
</feature>
<proteinExistence type="predicted"/>
<dbReference type="SMART" id="SM00028">
    <property type="entry name" value="TPR"/>
    <property type="match status" value="4"/>
</dbReference>
<reference evidence="3" key="1">
    <citation type="journal article" date="2014" name="Int. J. Syst. Evol. Microbiol.">
        <title>Complete genome sequence of Corynebacterium casei LMG S-19264T (=DSM 44701T), isolated from a smear-ripened cheese.</title>
        <authorList>
            <consortium name="US DOE Joint Genome Institute (JGI-PGF)"/>
            <person name="Walter F."/>
            <person name="Albersmeier A."/>
            <person name="Kalinowski J."/>
            <person name="Ruckert C."/>
        </authorList>
    </citation>
    <scope>NUCLEOTIDE SEQUENCE</scope>
    <source>
        <strain evidence="3">KCTC 42590</strain>
    </source>
</reference>
<keyword evidence="1" id="KW-0808">Transferase</keyword>
<accession>A0A919ALR2</accession>
<dbReference type="InterPro" id="IPR019734">
    <property type="entry name" value="TPR_rpt"/>
</dbReference>